<comment type="caution">
    <text evidence="3">The sequence shown here is derived from an EMBL/GenBank/DDBJ whole genome shotgun (WGS) entry which is preliminary data.</text>
</comment>
<keyword evidence="4" id="KW-1185">Reference proteome</keyword>
<organism evidence="3 4">
    <name type="scientific">Mariniflexile gromovii</name>
    <dbReference type="NCBI Taxonomy" id="362523"/>
    <lineage>
        <taxon>Bacteria</taxon>
        <taxon>Pseudomonadati</taxon>
        <taxon>Bacteroidota</taxon>
        <taxon>Flavobacteriia</taxon>
        <taxon>Flavobacteriales</taxon>
        <taxon>Flavobacteriaceae</taxon>
        <taxon>Mariniflexile</taxon>
    </lineage>
</organism>
<name>A0ABS4BPU2_9FLAO</name>
<dbReference type="InterPro" id="IPR007844">
    <property type="entry name" value="AsmA"/>
</dbReference>
<reference evidence="3 4" key="1">
    <citation type="submission" date="2021-04" db="EMBL/GenBank/DDBJ databases">
        <title>Mariniflexile gromovii gen. nov., sp. nov., a gliding bacterium isolated from the sea urchin Strongylocentrotus intermedius.</title>
        <authorList>
            <person name="Ko S."/>
            <person name="Le V."/>
            <person name="Ahn C.-Y."/>
            <person name="Oh H.-M."/>
        </authorList>
    </citation>
    <scope>NUCLEOTIDE SEQUENCE [LARGE SCALE GENOMIC DNA]</scope>
    <source>
        <strain evidence="3 4">KCTC 12570</strain>
    </source>
</reference>
<dbReference type="InterPro" id="IPR052894">
    <property type="entry name" value="AsmA-related"/>
</dbReference>
<dbReference type="Pfam" id="PF05170">
    <property type="entry name" value="AsmA"/>
    <property type="match status" value="1"/>
</dbReference>
<keyword evidence="1" id="KW-0472">Membrane</keyword>
<gene>
    <name evidence="3" type="ORF">J8H85_01960</name>
</gene>
<dbReference type="RefSeq" id="WP_209652164.1">
    <property type="nucleotide sequence ID" value="NZ_JAGJCB010000002.1"/>
</dbReference>
<evidence type="ECO:0000313" key="3">
    <source>
        <dbReference type="EMBL" id="MBP0902581.1"/>
    </source>
</evidence>
<dbReference type="PANTHER" id="PTHR30441">
    <property type="entry name" value="DUF748 DOMAIN-CONTAINING PROTEIN"/>
    <property type="match status" value="1"/>
</dbReference>
<feature type="domain" description="AsmA" evidence="2">
    <location>
        <begin position="1"/>
        <end position="198"/>
    </location>
</feature>
<proteinExistence type="predicted"/>
<protein>
    <submittedName>
        <fullName evidence="3">AsmA family protein</fullName>
    </submittedName>
</protein>
<keyword evidence="1" id="KW-1133">Transmembrane helix</keyword>
<evidence type="ECO:0000256" key="1">
    <source>
        <dbReference type="SAM" id="Phobius"/>
    </source>
</evidence>
<dbReference type="Proteomes" id="UP000670776">
    <property type="component" value="Unassembled WGS sequence"/>
</dbReference>
<dbReference type="EMBL" id="JAGJCB010000002">
    <property type="protein sequence ID" value="MBP0902581.1"/>
    <property type="molecule type" value="Genomic_DNA"/>
</dbReference>
<feature type="transmembrane region" description="Helical" evidence="1">
    <location>
        <begin position="7"/>
        <end position="26"/>
    </location>
</feature>
<accession>A0ABS4BPU2</accession>
<dbReference type="PANTHER" id="PTHR30441:SF8">
    <property type="entry name" value="DUF748 DOMAIN-CONTAINING PROTEIN"/>
    <property type="match status" value="1"/>
</dbReference>
<evidence type="ECO:0000313" key="4">
    <source>
        <dbReference type="Proteomes" id="UP000670776"/>
    </source>
</evidence>
<evidence type="ECO:0000259" key="2">
    <source>
        <dbReference type="Pfam" id="PF05170"/>
    </source>
</evidence>
<keyword evidence="1" id="KW-0812">Transmembrane</keyword>
<sequence>MKKALKITGISLLVIIVLLVAAPFIFQSQIKEMVKRTINENLNAQVDFTDVDLSFIKSFPKAHVNISDLVITNFEPFKGDTLVSAKSIALNMSIKELFKSADEAIIVNSIYADGVLLNLKTDASGAANYDITKENENASTESSSFTFDIQDYQIKNSTINYISIGEDSKMVIRISEFNHEGKGTFSAEKSELDTKSDAKISFTMDGSNYLNNNPIKLDALIGLDLENSKYTFKDNKGFINQLPIEFHGFVQLLEAGQDVDITFENPESSFKNFLAIIPETYSKNIENVKTTGDFKVKGIIKGMVTDETIPTLDISIKSNNASFKYPSLPKSVENIVIDTEIKNTTGKTEDTYVAINTLNFKIDQDVFKSSATIKNITGNMLVNADIDGVLNLANISKVYPVDLETQLTGILKAKVNTAFDMEAIEKNAYDRVKASGNMSLSNFNYTSDAFKSPFKISDAAVTFNPATVSLNSFKAQTGKTDLNATGTIENLLGFMFSNKTLKGNFNLSSNTFAVNDFMSDEAPTTTNKTEGTKTTATKESLKIPAFLDCTINAQANTVIYDNLQLKNAKGALIIKDEQVKLENFTTNLFDGQIAVSGLVSTKTDTPTFSMNLGINSFDIAKSFKGMELFQNLAPLMKIVEGKLNTTLNLQGNLTDDFTPNLGTLSGNALAEILSSTVNPSNAEVLNKLGSSLNFIDFKKLNLNDLKTQFAFNDGKVSVKPFHIKYQDIDIEIAGSHGFDKTMAYNAVFNVPAKYLGTEVTNLIAKIDDASAKNITIPITANIGGTYTSPTVKTDLTSGVSNLTKQLVEIQKQKLLNQGKDKVSGMLGDLISGNKAKKDSTSTAQSNSVKDALSGIVGDSKTTTTTDTTKTTTPTTKDAVKNVLGGLLNKKKQKDTVK</sequence>